<feature type="chain" id="PRO_5003371171" evidence="2">
    <location>
        <begin position="21"/>
        <end position="813"/>
    </location>
</feature>
<feature type="region of interest" description="Disordered" evidence="1">
    <location>
        <begin position="356"/>
        <end position="378"/>
    </location>
</feature>
<feature type="signal peptide" evidence="2">
    <location>
        <begin position="1"/>
        <end position="20"/>
    </location>
</feature>
<dbReference type="AlphaFoldDB" id="F7W918"/>
<dbReference type="OrthoDB" id="4561462at2759"/>
<sequence>MRTSRIATVLLALAPTAILGSPVSIPKDGIVAIDHSLTPSKTTNLNHGLAGRDDHNPSIHTDVHPGDMCINAHATEICTPGGEDNPNWNQNTKRSPVSEETAPDPDSDWACSYNAAGQYECTGDPDHETCVFDEHGDPTSCTAGQKKIATPIRLAHNVNHGLLANRDTLPTALPIDPNHPWVCGYNAAGQYECAGGPNDESCLYDEDMNRNCTKNNKMDLKTTTIDAAAAINTVKARNDGDPYGVWDCKNTALRQYICSGGPNNETCTFDDGSNVFCISNTSANDLFKTSSRDSEDGGDPDFSCVTDVTGDYVCTGADVRCVIGKQGNATCSFNGPDGSDASKYKVNEEHLAMVLSTVGPNPKNKDTQDDSDPFDVNPNYSCTQIADYTWSCGSNGISPPGSGNGKGKGLDNRGSGDPGQGCNQPQGFFGGCDGKRASEEKSEVDEIPDDPSPGNDSRNSTEAQCLYITDEDAVPYPSGFNDCRSLYHEFLSSNNTLWVPDPDIHSAPTNPDDFVLSWSTGANDCKKGDYNTCHIVICNYNERDGWPVKLAKKDIKQRMKEVLDTCVGEQQVGGWIQTYLYSATLTMGALETVKLAEIERQKRVDGKEHVVVSNEKREPEDNTGLAIPEEDEKKSVNVEGQVAERGDGDPGQGCSLPQGFFGGCDGKLATTKREEMFVKVVKKSADDEKPAVVKGDEKDADDKGRDGWHSSCFFGGCNEKDIIKREEIEKVREKLGDDDMKNVILVRVVASRKASLVVAMAKPEMTLFERKVDGMLTATEQDENKAAGNTGPDDREDNPDENCSVVESFFWYC</sequence>
<dbReference type="VEuPathDB" id="FungiDB:SMAC_07969"/>
<keyword evidence="4" id="KW-1185">Reference proteome</keyword>
<evidence type="ECO:0000313" key="4">
    <source>
        <dbReference type="Proteomes" id="UP000001881"/>
    </source>
</evidence>
<proteinExistence type="predicted"/>
<evidence type="ECO:0000256" key="2">
    <source>
        <dbReference type="SAM" id="SignalP"/>
    </source>
</evidence>
<feature type="region of interest" description="Disordered" evidence="1">
    <location>
        <begin position="613"/>
        <end position="636"/>
    </location>
</feature>
<feature type="region of interest" description="Disordered" evidence="1">
    <location>
        <begin position="399"/>
        <end position="460"/>
    </location>
</feature>
<dbReference type="Proteomes" id="UP000001881">
    <property type="component" value="Unassembled WGS sequence"/>
</dbReference>
<evidence type="ECO:0000256" key="1">
    <source>
        <dbReference type="SAM" id="MobiDB-lite"/>
    </source>
</evidence>
<dbReference type="eggNOG" id="ENOG502RIVZ">
    <property type="taxonomic scope" value="Eukaryota"/>
</dbReference>
<feature type="region of interest" description="Disordered" evidence="1">
    <location>
        <begin position="778"/>
        <end position="801"/>
    </location>
</feature>
<feature type="compositionally biased region" description="Polar residues" evidence="1">
    <location>
        <begin position="86"/>
        <end position="95"/>
    </location>
</feature>
<gene>
    <name evidence="3" type="ORF">SMAC_07969</name>
</gene>
<dbReference type="InParanoid" id="F7W918"/>
<evidence type="ECO:0000313" key="3">
    <source>
        <dbReference type="EMBL" id="CCC13899.1"/>
    </source>
</evidence>
<reference evidence="3 4" key="1">
    <citation type="journal article" date="2010" name="PLoS Genet.">
        <title>De novo assembly of a 40 Mb eukaryotic genome from short sequence reads: Sordaria macrospora, a model organism for fungal morphogenesis.</title>
        <authorList>
            <person name="Nowrousian M."/>
            <person name="Stajich J."/>
            <person name="Chu M."/>
            <person name="Engh I."/>
            <person name="Espagne E."/>
            <person name="Halliday K."/>
            <person name="Kamerewerd J."/>
            <person name="Kempken F."/>
            <person name="Knab B."/>
            <person name="Kuo H.C."/>
            <person name="Osiewacz H.D."/>
            <person name="Poeggeler S."/>
            <person name="Read N."/>
            <person name="Seiler S."/>
            <person name="Smith K."/>
            <person name="Zickler D."/>
            <person name="Kueck U."/>
            <person name="Freitag M."/>
        </authorList>
    </citation>
    <scope>NUCLEOTIDE SEQUENCE [LARGE SCALE GENOMIC DNA]</scope>
    <source>
        <strain evidence="4">ATCC MYA-333 / DSM 997 / K(L3346) / K-hell</strain>
        <tissue evidence="3">Mycelium</tissue>
    </source>
</reference>
<keyword evidence="2" id="KW-0732">Signal</keyword>
<accession>F7W918</accession>
<protein>
    <submittedName>
        <fullName evidence="3">WGS project CABT00000000 data, contig 2.48</fullName>
    </submittedName>
</protein>
<dbReference type="HOGENOM" id="CLU_347215_0_0_1"/>
<feature type="region of interest" description="Disordered" evidence="1">
    <location>
        <begin position="80"/>
        <end position="106"/>
    </location>
</feature>
<name>F7W918_SORMK</name>
<organism evidence="3 4">
    <name type="scientific">Sordaria macrospora (strain ATCC MYA-333 / DSM 997 / K(L3346) / K-hell)</name>
    <dbReference type="NCBI Taxonomy" id="771870"/>
    <lineage>
        <taxon>Eukaryota</taxon>
        <taxon>Fungi</taxon>
        <taxon>Dikarya</taxon>
        <taxon>Ascomycota</taxon>
        <taxon>Pezizomycotina</taxon>
        <taxon>Sordariomycetes</taxon>
        <taxon>Sordariomycetidae</taxon>
        <taxon>Sordariales</taxon>
        <taxon>Sordariaceae</taxon>
        <taxon>Sordaria</taxon>
    </lineage>
</organism>
<dbReference type="EMBL" id="CABT02000048">
    <property type="protein sequence ID" value="CCC13899.1"/>
    <property type="molecule type" value="Genomic_DNA"/>
</dbReference>
<comment type="caution">
    <text evidence="3">The sequence shown here is derived from an EMBL/GenBank/DDBJ whole genome shotgun (WGS) entry which is preliminary data.</text>
</comment>